<organism evidence="4 5">
    <name type="scientific">Parelaphostrongylus tenuis</name>
    <name type="common">Meningeal worm</name>
    <dbReference type="NCBI Taxonomy" id="148309"/>
    <lineage>
        <taxon>Eukaryota</taxon>
        <taxon>Metazoa</taxon>
        <taxon>Ecdysozoa</taxon>
        <taxon>Nematoda</taxon>
        <taxon>Chromadorea</taxon>
        <taxon>Rhabditida</taxon>
        <taxon>Rhabditina</taxon>
        <taxon>Rhabditomorpha</taxon>
        <taxon>Strongyloidea</taxon>
        <taxon>Metastrongylidae</taxon>
        <taxon>Parelaphostrongylus</taxon>
    </lineage>
</organism>
<feature type="domain" description="Saposin B-type" evidence="3">
    <location>
        <begin position="21"/>
        <end position="98"/>
    </location>
</feature>
<evidence type="ECO:0000256" key="1">
    <source>
        <dbReference type="ARBA" id="ARBA00023157"/>
    </source>
</evidence>
<gene>
    <name evidence="4" type="ORF">KIN20_013468</name>
</gene>
<evidence type="ECO:0000259" key="3">
    <source>
        <dbReference type="PROSITE" id="PS50015"/>
    </source>
</evidence>
<dbReference type="SUPFAM" id="SSF47862">
    <property type="entry name" value="Saposin"/>
    <property type="match status" value="1"/>
</dbReference>
<dbReference type="AlphaFoldDB" id="A0AAD5MFN2"/>
<dbReference type="EMBL" id="JAHQIW010002643">
    <property type="protein sequence ID" value="KAJ1355898.1"/>
    <property type="molecule type" value="Genomic_DNA"/>
</dbReference>
<evidence type="ECO:0000313" key="5">
    <source>
        <dbReference type="Proteomes" id="UP001196413"/>
    </source>
</evidence>
<dbReference type="InterPro" id="IPR011001">
    <property type="entry name" value="Saposin-like"/>
</dbReference>
<sequence length="98" mass="10936">MTCVTVLYAVLCVAIVTSSSTKPLCELCKNIVNEVDEVLKKGGDVEKAVSEFCRNDVPAFLSEMCEKIIAKNLKYIIEKLKEHDSAEKICTDLYLCNE</sequence>
<dbReference type="InterPro" id="IPR008138">
    <property type="entry name" value="SapB_2"/>
</dbReference>
<dbReference type="Proteomes" id="UP001196413">
    <property type="component" value="Unassembled WGS sequence"/>
</dbReference>
<reference evidence="4" key="1">
    <citation type="submission" date="2021-06" db="EMBL/GenBank/DDBJ databases">
        <title>Parelaphostrongylus tenuis whole genome reference sequence.</title>
        <authorList>
            <person name="Garwood T.J."/>
            <person name="Larsen P.A."/>
            <person name="Fountain-Jones N.M."/>
            <person name="Garbe J.R."/>
            <person name="Macchietto M.G."/>
            <person name="Kania S.A."/>
            <person name="Gerhold R.W."/>
            <person name="Richards J.E."/>
            <person name="Wolf T.M."/>
        </authorList>
    </citation>
    <scope>NUCLEOTIDE SEQUENCE</scope>
    <source>
        <strain evidence="4">MNPRO001-30</strain>
        <tissue evidence="4">Meninges</tissue>
    </source>
</reference>
<feature type="signal peptide" evidence="2">
    <location>
        <begin position="1"/>
        <end position="21"/>
    </location>
</feature>
<keyword evidence="1" id="KW-1015">Disulfide bond</keyword>
<dbReference type="PROSITE" id="PS50015">
    <property type="entry name" value="SAP_B"/>
    <property type="match status" value="1"/>
</dbReference>
<dbReference type="SMART" id="SM00741">
    <property type="entry name" value="SapB"/>
    <property type="match status" value="1"/>
</dbReference>
<evidence type="ECO:0000256" key="2">
    <source>
        <dbReference type="SAM" id="SignalP"/>
    </source>
</evidence>
<dbReference type="Pfam" id="PF03489">
    <property type="entry name" value="SapB_2"/>
    <property type="match status" value="1"/>
</dbReference>
<proteinExistence type="predicted"/>
<keyword evidence="2" id="KW-0732">Signal</keyword>
<evidence type="ECO:0000313" key="4">
    <source>
        <dbReference type="EMBL" id="KAJ1355898.1"/>
    </source>
</evidence>
<keyword evidence="5" id="KW-1185">Reference proteome</keyword>
<accession>A0AAD5MFN2</accession>
<dbReference type="InterPro" id="IPR008139">
    <property type="entry name" value="SaposinB_dom"/>
</dbReference>
<feature type="chain" id="PRO_5041985010" description="Saposin B-type domain-containing protein" evidence="2">
    <location>
        <begin position="22"/>
        <end position="98"/>
    </location>
</feature>
<dbReference type="Gene3D" id="1.10.225.10">
    <property type="entry name" value="Saposin-like"/>
    <property type="match status" value="1"/>
</dbReference>
<protein>
    <recommendedName>
        <fullName evidence="3">Saposin B-type domain-containing protein</fullName>
    </recommendedName>
</protein>
<comment type="caution">
    <text evidence="4">The sequence shown here is derived from an EMBL/GenBank/DDBJ whole genome shotgun (WGS) entry which is preliminary data.</text>
</comment>
<name>A0AAD5MFN2_PARTN</name>